<dbReference type="SUPFAM" id="SSF56672">
    <property type="entry name" value="DNA/RNA polymerases"/>
    <property type="match status" value="1"/>
</dbReference>
<organism evidence="2">
    <name type="scientific">Sesamum calycinum</name>
    <dbReference type="NCBI Taxonomy" id="2727403"/>
    <lineage>
        <taxon>Eukaryota</taxon>
        <taxon>Viridiplantae</taxon>
        <taxon>Streptophyta</taxon>
        <taxon>Embryophyta</taxon>
        <taxon>Tracheophyta</taxon>
        <taxon>Spermatophyta</taxon>
        <taxon>Magnoliopsida</taxon>
        <taxon>eudicotyledons</taxon>
        <taxon>Gunneridae</taxon>
        <taxon>Pentapetalae</taxon>
        <taxon>asterids</taxon>
        <taxon>lamiids</taxon>
        <taxon>Lamiales</taxon>
        <taxon>Pedaliaceae</taxon>
        <taxon>Sesamum</taxon>
    </lineage>
</organism>
<dbReference type="AlphaFoldDB" id="A0AAW2STX0"/>
<dbReference type="EMBL" id="JACGWM010000001">
    <property type="protein sequence ID" value="KAL0396020.1"/>
    <property type="molecule type" value="Genomic_DNA"/>
</dbReference>
<comment type="caution">
    <text evidence="2">The sequence shown here is derived from an EMBL/GenBank/DDBJ whole genome shotgun (WGS) entry which is preliminary data.</text>
</comment>
<protein>
    <submittedName>
        <fullName evidence="2">Retrovirus-related Pol polyprotein from transposon RE2</fullName>
    </submittedName>
</protein>
<reference evidence="2" key="2">
    <citation type="journal article" date="2024" name="Plant">
        <title>Genomic evolution and insights into agronomic trait innovations of Sesamum species.</title>
        <authorList>
            <person name="Miao H."/>
            <person name="Wang L."/>
            <person name="Qu L."/>
            <person name="Liu H."/>
            <person name="Sun Y."/>
            <person name="Le M."/>
            <person name="Wang Q."/>
            <person name="Wei S."/>
            <person name="Zheng Y."/>
            <person name="Lin W."/>
            <person name="Duan Y."/>
            <person name="Cao H."/>
            <person name="Xiong S."/>
            <person name="Wang X."/>
            <person name="Wei L."/>
            <person name="Li C."/>
            <person name="Ma Q."/>
            <person name="Ju M."/>
            <person name="Zhao R."/>
            <person name="Li G."/>
            <person name="Mu C."/>
            <person name="Tian Q."/>
            <person name="Mei H."/>
            <person name="Zhang T."/>
            <person name="Gao T."/>
            <person name="Zhang H."/>
        </authorList>
    </citation>
    <scope>NUCLEOTIDE SEQUENCE</scope>
    <source>
        <strain evidence="2">KEN8</strain>
    </source>
</reference>
<gene>
    <name evidence="2" type="ORF">Scaly_0050400</name>
</gene>
<evidence type="ECO:0000259" key="1">
    <source>
        <dbReference type="Pfam" id="PF07727"/>
    </source>
</evidence>
<dbReference type="GO" id="GO:0004190">
    <property type="term" value="F:aspartic-type endopeptidase activity"/>
    <property type="evidence" value="ECO:0007669"/>
    <property type="project" value="UniProtKB-KW"/>
</dbReference>
<feature type="domain" description="Reverse transcriptase Ty1/copia-type" evidence="1">
    <location>
        <begin position="267"/>
        <end position="364"/>
    </location>
</feature>
<dbReference type="Pfam" id="PF07727">
    <property type="entry name" value="RVT_2"/>
    <property type="match status" value="2"/>
</dbReference>
<reference evidence="2" key="1">
    <citation type="submission" date="2020-06" db="EMBL/GenBank/DDBJ databases">
        <authorList>
            <person name="Li T."/>
            <person name="Hu X."/>
            <person name="Zhang T."/>
            <person name="Song X."/>
            <person name="Zhang H."/>
            <person name="Dai N."/>
            <person name="Sheng W."/>
            <person name="Hou X."/>
            <person name="Wei L."/>
        </authorList>
    </citation>
    <scope>NUCLEOTIDE SEQUENCE</scope>
    <source>
        <strain evidence="2">KEN8</strain>
        <tissue evidence="2">Leaf</tissue>
    </source>
</reference>
<sequence>MNNNTNLDPIHVNFVLGDDFAGDDFAGTTHNSSSFDSLDCDSWIVDTGATRHMCAIANSFDKLTNLYHKVIIHLPNGHQTNAISIGNDQRNREVLAVGKQIGNLYVIDRKSVPSYSLYSNSVNSNSENLCCSSIKTDNDIWHKWLGHASHHALERNKTWELCSPPPDKKPIGCKWVYKIKMKHDGAVERYKARLVTKGYSQIEGVDYVESFSPVAKAVTVRILLSVASAKNWPIHQLDINNTFLHGFLDEDIYMTLHEGYSIAPGQQSQHDHCLFIKHTDSGMLVFLVHVDDVLLTGTCESSTVEVKRYLDELFTIKDFGYAKFFLGLEIARSTRGTLVTQSKFIRDIIHDIGLFDAKAARTPFLWESN</sequence>
<name>A0AAW2STX0_9LAMI</name>
<evidence type="ECO:0000313" key="2">
    <source>
        <dbReference type="EMBL" id="KAL0396020.1"/>
    </source>
</evidence>
<dbReference type="InterPro" id="IPR013103">
    <property type="entry name" value="RVT_2"/>
</dbReference>
<proteinExistence type="predicted"/>
<dbReference type="InterPro" id="IPR043502">
    <property type="entry name" value="DNA/RNA_pol_sf"/>
</dbReference>
<feature type="domain" description="Reverse transcriptase Ty1/copia-type" evidence="1">
    <location>
        <begin position="156"/>
        <end position="262"/>
    </location>
</feature>
<accession>A0AAW2STX0</accession>